<keyword evidence="7" id="KW-0812">Transmembrane</keyword>
<gene>
    <name evidence="9" type="ORF">ATK06_0433</name>
</gene>
<dbReference type="GO" id="GO:0016491">
    <property type="term" value="F:oxidoreductase activity"/>
    <property type="evidence" value="ECO:0007669"/>
    <property type="project" value="UniProtKB-KW"/>
</dbReference>
<dbReference type="STRING" id="1724.GCA_001044175_00789"/>
<accession>A0A2A9DKV7</accession>
<reference evidence="9 10" key="1">
    <citation type="submission" date="2017-10" db="EMBL/GenBank/DDBJ databases">
        <title>Sequencing the genomes of 1000 actinobacteria strains.</title>
        <authorList>
            <person name="Klenk H.-P."/>
        </authorList>
    </citation>
    <scope>NUCLEOTIDE SEQUENCE [LARGE SCALE GENOMIC DNA]</scope>
    <source>
        <strain evidence="9 10">DSM 20688</strain>
    </source>
</reference>
<keyword evidence="7" id="KW-0472">Membrane</keyword>
<sequence length="265" mass="28193">MPKQEISPEELHDDTTPAEDAEPKKKSLAGPIALAVAGAIVVGAGGYALGHNQAATAARAEQGAHIVGPSAWPDNIAKVHRRVEHDPFALGEVDAPVVMGMFSDFDCPFCVKFATETEGQLIDEYVRDGKLRIEWNDFAINGPTSVLAAEAGRAAAAQGAFWEFQSALYERANTDAPGKHPEFTLDQLIDIARDAGVSDIDAFRADIESGRFGADVMLANGYAAALGMNATPTFIINEQVVPGALPYEKFKEIIDGELEKAAPGE</sequence>
<keyword evidence="5" id="KW-0676">Redox-active center</keyword>
<dbReference type="GO" id="GO:0016853">
    <property type="term" value="F:isomerase activity"/>
    <property type="evidence" value="ECO:0007669"/>
    <property type="project" value="UniProtKB-KW"/>
</dbReference>
<proteinExistence type="inferred from homology"/>
<dbReference type="Proteomes" id="UP000221653">
    <property type="component" value="Unassembled WGS sequence"/>
</dbReference>
<dbReference type="PANTHER" id="PTHR13887:SF14">
    <property type="entry name" value="DISULFIDE BOND FORMATION PROTEIN D"/>
    <property type="match status" value="1"/>
</dbReference>
<dbReference type="AlphaFoldDB" id="A0A2A9DKV7"/>
<name>A0A2A9DKV7_9CORY</name>
<comment type="similarity">
    <text evidence="1">Belongs to the thioredoxin family. DsbA subfamily.</text>
</comment>
<organism evidence="9 10">
    <name type="scientific">Corynebacterium renale</name>
    <dbReference type="NCBI Taxonomy" id="1724"/>
    <lineage>
        <taxon>Bacteria</taxon>
        <taxon>Bacillati</taxon>
        <taxon>Actinomycetota</taxon>
        <taxon>Actinomycetes</taxon>
        <taxon>Mycobacteriales</taxon>
        <taxon>Corynebacteriaceae</taxon>
        <taxon>Corynebacterium</taxon>
    </lineage>
</organism>
<dbReference type="EMBL" id="PDJF01000001">
    <property type="protein sequence ID" value="PFG27377.1"/>
    <property type="molecule type" value="Genomic_DNA"/>
</dbReference>
<comment type="caution">
    <text evidence="9">The sequence shown here is derived from an EMBL/GenBank/DDBJ whole genome shotgun (WGS) entry which is preliminary data.</text>
</comment>
<evidence type="ECO:0000256" key="1">
    <source>
        <dbReference type="ARBA" id="ARBA00005791"/>
    </source>
</evidence>
<evidence type="ECO:0000313" key="10">
    <source>
        <dbReference type="Proteomes" id="UP000221653"/>
    </source>
</evidence>
<evidence type="ECO:0000256" key="4">
    <source>
        <dbReference type="ARBA" id="ARBA00023157"/>
    </source>
</evidence>
<dbReference type="PANTHER" id="PTHR13887">
    <property type="entry name" value="GLUTATHIONE S-TRANSFERASE KAPPA"/>
    <property type="match status" value="1"/>
</dbReference>
<evidence type="ECO:0000259" key="8">
    <source>
        <dbReference type="PROSITE" id="PS51352"/>
    </source>
</evidence>
<dbReference type="Pfam" id="PF13462">
    <property type="entry name" value="Thioredoxin_4"/>
    <property type="match status" value="1"/>
</dbReference>
<dbReference type="OrthoDB" id="117402at2"/>
<evidence type="ECO:0000256" key="3">
    <source>
        <dbReference type="ARBA" id="ARBA00023002"/>
    </source>
</evidence>
<evidence type="ECO:0000256" key="2">
    <source>
        <dbReference type="ARBA" id="ARBA00022729"/>
    </source>
</evidence>
<feature type="domain" description="Thioredoxin" evidence="8">
    <location>
        <begin position="47"/>
        <end position="259"/>
    </location>
</feature>
<protein>
    <submittedName>
        <fullName evidence="9">Protein-disulfide isomerase</fullName>
    </submittedName>
</protein>
<evidence type="ECO:0000256" key="7">
    <source>
        <dbReference type="SAM" id="Phobius"/>
    </source>
</evidence>
<dbReference type="PROSITE" id="PS51352">
    <property type="entry name" value="THIOREDOXIN_2"/>
    <property type="match status" value="1"/>
</dbReference>
<evidence type="ECO:0000256" key="6">
    <source>
        <dbReference type="SAM" id="MobiDB-lite"/>
    </source>
</evidence>
<feature type="compositionally biased region" description="Basic and acidic residues" evidence="6">
    <location>
        <begin position="9"/>
        <end position="25"/>
    </location>
</feature>
<keyword evidence="7" id="KW-1133">Transmembrane helix</keyword>
<keyword evidence="3" id="KW-0560">Oxidoreductase</keyword>
<keyword evidence="4" id="KW-1015">Disulfide bond</keyword>
<keyword evidence="9" id="KW-0413">Isomerase</keyword>
<evidence type="ECO:0000256" key="5">
    <source>
        <dbReference type="ARBA" id="ARBA00023284"/>
    </source>
</evidence>
<dbReference type="InterPro" id="IPR012336">
    <property type="entry name" value="Thioredoxin-like_fold"/>
</dbReference>
<dbReference type="SUPFAM" id="SSF52833">
    <property type="entry name" value="Thioredoxin-like"/>
    <property type="match status" value="1"/>
</dbReference>
<feature type="transmembrane region" description="Helical" evidence="7">
    <location>
        <begin position="28"/>
        <end position="49"/>
    </location>
</feature>
<keyword evidence="2" id="KW-0732">Signal</keyword>
<evidence type="ECO:0000313" key="9">
    <source>
        <dbReference type="EMBL" id="PFG27377.1"/>
    </source>
</evidence>
<dbReference type="RefSeq" id="WP_053072577.1">
    <property type="nucleotide sequence ID" value="NZ_LDYE01000002.1"/>
</dbReference>
<dbReference type="InterPro" id="IPR036249">
    <property type="entry name" value="Thioredoxin-like_sf"/>
</dbReference>
<keyword evidence="10" id="KW-1185">Reference proteome</keyword>
<dbReference type="InterPro" id="IPR013766">
    <property type="entry name" value="Thioredoxin_domain"/>
</dbReference>
<feature type="region of interest" description="Disordered" evidence="6">
    <location>
        <begin position="1"/>
        <end position="25"/>
    </location>
</feature>
<dbReference type="Gene3D" id="3.40.30.10">
    <property type="entry name" value="Glutaredoxin"/>
    <property type="match status" value="1"/>
</dbReference>